<reference evidence="1" key="1">
    <citation type="submission" date="2019-02" db="EMBL/GenBank/DDBJ databases">
        <authorList>
            <person name="Gruber-Vodicka R. H."/>
            <person name="Seah K. B. B."/>
        </authorList>
    </citation>
    <scope>NUCLEOTIDE SEQUENCE</scope>
    <source>
        <strain evidence="1">BECK_M7</strain>
    </source>
</reference>
<accession>A0A450U8S5</accession>
<evidence type="ECO:0000313" key="1">
    <source>
        <dbReference type="EMBL" id="VFJ88415.1"/>
    </source>
</evidence>
<name>A0A450U8S5_9GAMM</name>
<organism evidence="1">
    <name type="scientific">Candidatus Kentrum sp. LFY</name>
    <dbReference type="NCBI Taxonomy" id="2126342"/>
    <lineage>
        <taxon>Bacteria</taxon>
        <taxon>Pseudomonadati</taxon>
        <taxon>Pseudomonadota</taxon>
        <taxon>Gammaproteobacteria</taxon>
        <taxon>Candidatus Kentrum</taxon>
    </lineage>
</organism>
<protein>
    <submittedName>
        <fullName evidence="1">Uncharacterized protein</fullName>
    </submittedName>
</protein>
<sequence length="185" mass="20288">MIFRVISFGASAAPNEACLGFLTRGSRHLGCHGLGVCPGLEVSLLRDPGGKFTIGEDHSRNRTCRFPAHRKQVELYETPVLRYRCRVMSVRGGETTGSRGTGMAGWGIGVADRPFRKTPLKSGSPRNTIHPRRDAWRGEAVSRQGESYARSCVAPCGNRRHTGDRCDWGHKGIFSSRPAPLPDTQ</sequence>
<proteinExistence type="predicted"/>
<gene>
    <name evidence="1" type="ORF">BECKLFY1418B_GA0070995_101017</name>
</gene>
<dbReference type="EMBL" id="CAADFF010000010">
    <property type="protein sequence ID" value="VFJ88415.1"/>
    <property type="molecule type" value="Genomic_DNA"/>
</dbReference>
<dbReference type="AlphaFoldDB" id="A0A450U8S5"/>